<feature type="region of interest" description="Disordered" evidence="5">
    <location>
        <begin position="116"/>
        <end position="191"/>
    </location>
</feature>
<keyword evidence="3" id="KW-0472">Membrane</keyword>
<dbReference type="KEGG" id="ccar:109102047"/>
<feature type="compositionally biased region" description="Basic and acidic residues" evidence="5">
    <location>
        <begin position="623"/>
        <end position="635"/>
    </location>
</feature>
<feature type="compositionally biased region" description="Basic and acidic residues" evidence="5">
    <location>
        <begin position="338"/>
        <end position="348"/>
    </location>
</feature>
<gene>
    <name evidence="6" type="primary">LOC109102047</name>
</gene>
<dbReference type="SMR" id="A0A9Q9YT95"/>
<protein>
    <submittedName>
        <fullName evidence="6">Uncharacterized protein LOC109102047</fullName>
    </submittedName>
</protein>
<organism evidence="6">
    <name type="scientific">Cyprinus carpio</name>
    <name type="common">Common carp</name>
    <dbReference type="NCBI Taxonomy" id="7962"/>
    <lineage>
        <taxon>Eukaryota</taxon>
        <taxon>Metazoa</taxon>
        <taxon>Chordata</taxon>
        <taxon>Craniata</taxon>
        <taxon>Vertebrata</taxon>
        <taxon>Euteleostomi</taxon>
        <taxon>Actinopterygii</taxon>
        <taxon>Neopterygii</taxon>
        <taxon>Teleostei</taxon>
        <taxon>Ostariophysi</taxon>
        <taxon>Cypriniformes</taxon>
        <taxon>Cyprinidae</taxon>
        <taxon>Cyprininae</taxon>
        <taxon>Cyprinus</taxon>
    </lineage>
</organism>
<evidence type="ECO:0000313" key="6">
    <source>
        <dbReference type="RefSeq" id="XP_042625983.1"/>
    </source>
</evidence>
<dbReference type="RefSeq" id="XP_042625983.1">
    <property type="nucleotide sequence ID" value="XM_042770049.1"/>
</dbReference>
<keyword evidence="2" id="KW-0597">Phosphoprotein</keyword>
<sequence length="790" mass="89236">MERYFTPVRGSSEDEVKIYKHYRPIPQQHPHNHYHHHGSHSQSSSSGHGKHSDKHTYHHHDNQHHFYHPANPKMSGDHHSFSKRSSSSLSSSTSSSASWTSEPSLDDETYLMHKPQHSLSCSNIPEVRRKSHRDHRDQRHRHSLENVVELLPGSQHEHQMPKLSRGHSKSEEALQQNKHKHDYSEGSHSMHHGPLYKTASLGQSLAFGGNTLGGRVVPKKAVSTFQLPSKGILKNKYDGQKEGNFRKAKSMEVLSTRVHVTGTSKQISTEAAKDNFMKGKLQFSAFLDEITKQVISPCALSSFGVNTSTPPKSPSEERKNRSSKQESFVPSPKQQPIRTERRDSEKNDSSSLSRSHKRPSKYHNRNLTSPPPTPHHPSKAERQGAASGKQHHRQYSQMLTDGTSTSPETVHTNLSKHKERHQSSHGPFRHIHTKQEKGSPPHLRAAGLESESQSSKSSTSGSSEKSDRPKHMGHRRQSKPHRDSSGSMDRVQMLEEYNKELHENLLQTVACIENMEAELQCTKTELVSFKEKYRRLQESYSVSQQANSVLEQKLKSAIDSLESERKFLMQRVADVTKQLDIAQKTINSLENVNVPSFIKELLRNHFDSREALEHFLCPRTSPRKPDIDQSERAQEVRNNQPSGGKEEVFEWPQTGHTCSGARQLSATAFLPWKHDHDPWAGPGQLMAKGSDSQLPFSFDDDVPIHKTMADTKAPSHQVHQLAINTEIQLIPPNPYNLDEMRFSRKTGGEGSITVGKEPTDVSYLTAHRMLNEFLNQIPPPAHDGEGKDSL</sequence>
<evidence type="ECO:0000256" key="3">
    <source>
        <dbReference type="ARBA" id="ARBA00023136"/>
    </source>
</evidence>
<comment type="subcellular location">
    <subcellularLocation>
        <location evidence="1">Membrane</location>
        <topology evidence="1">Peripheral membrane protein</topology>
    </subcellularLocation>
</comment>
<dbReference type="InterPro" id="IPR043441">
    <property type="entry name" value="Tjap1/BEGAIN"/>
</dbReference>
<dbReference type="GO" id="GO:0016020">
    <property type="term" value="C:membrane"/>
    <property type="evidence" value="ECO:0007669"/>
    <property type="project" value="UniProtKB-SubCell"/>
</dbReference>
<evidence type="ECO:0000256" key="2">
    <source>
        <dbReference type="ARBA" id="ARBA00022553"/>
    </source>
</evidence>
<dbReference type="GeneID" id="109102047"/>
<feature type="compositionally biased region" description="Polar residues" evidence="5">
    <location>
        <begin position="325"/>
        <end position="337"/>
    </location>
</feature>
<dbReference type="PANTHER" id="PTHR28664">
    <property type="entry name" value="TIGHT JUNCTION-ASSOCIATED PROTEIN 1"/>
    <property type="match status" value="1"/>
</dbReference>
<dbReference type="OrthoDB" id="8964816at2759"/>
<feature type="coiled-coil region" evidence="4">
    <location>
        <begin position="512"/>
        <end position="592"/>
    </location>
</feature>
<feature type="region of interest" description="Disordered" evidence="5">
    <location>
        <begin position="618"/>
        <end position="646"/>
    </location>
</feature>
<accession>A0A9Q9YT95</accession>
<feature type="compositionally biased region" description="Basic residues" evidence="5">
    <location>
        <begin position="129"/>
        <end position="142"/>
    </location>
</feature>
<feature type="compositionally biased region" description="Basic and acidic residues" evidence="5">
    <location>
        <begin position="314"/>
        <end position="324"/>
    </location>
</feature>
<dbReference type="GO" id="GO:0005802">
    <property type="term" value="C:trans-Golgi network"/>
    <property type="evidence" value="ECO:0007669"/>
    <property type="project" value="TreeGrafter"/>
</dbReference>
<feature type="compositionally biased region" description="Low complexity" evidence="5">
    <location>
        <begin position="83"/>
        <end position="103"/>
    </location>
</feature>
<reference evidence="6" key="1">
    <citation type="submission" date="2025-08" db="UniProtKB">
        <authorList>
            <consortium name="RefSeq"/>
        </authorList>
    </citation>
    <scope>IDENTIFICATION</scope>
    <source>
        <tissue evidence="6">Muscle</tissue>
    </source>
</reference>
<dbReference type="PANTHER" id="PTHR28664:SF3">
    <property type="entry name" value="TIGHT JUNCTION-ASSOCIATED PROTEIN 1"/>
    <property type="match status" value="1"/>
</dbReference>
<feature type="compositionally biased region" description="Basic residues" evidence="5">
    <location>
        <begin position="48"/>
        <end position="58"/>
    </location>
</feature>
<keyword evidence="4" id="KW-0175">Coiled coil</keyword>
<feature type="region of interest" description="Disordered" evidence="5">
    <location>
        <begin position="26"/>
        <end position="103"/>
    </location>
</feature>
<dbReference type="AlphaFoldDB" id="A0A9Q9YT95"/>
<feature type="region of interest" description="Disordered" evidence="5">
    <location>
        <begin position="301"/>
        <end position="490"/>
    </location>
</feature>
<proteinExistence type="predicted"/>
<name>A0A9Q9YT95_CYPCA</name>
<evidence type="ECO:0000256" key="1">
    <source>
        <dbReference type="ARBA" id="ARBA00004170"/>
    </source>
</evidence>
<feature type="compositionally biased region" description="Basic residues" evidence="5">
    <location>
        <begin position="30"/>
        <end position="39"/>
    </location>
</feature>
<evidence type="ECO:0000256" key="4">
    <source>
        <dbReference type="SAM" id="Coils"/>
    </source>
</evidence>
<feature type="compositionally biased region" description="Low complexity" evidence="5">
    <location>
        <begin position="449"/>
        <end position="463"/>
    </location>
</feature>
<feature type="compositionally biased region" description="Basic residues" evidence="5">
    <location>
        <begin position="354"/>
        <end position="364"/>
    </location>
</feature>
<dbReference type="Proteomes" id="UP001155660">
    <property type="component" value="Chromosome A14"/>
</dbReference>
<feature type="compositionally biased region" description="Polar residues" evidence="5">
    <location>
        <begin position="395"/>
        <end position="413"/>
    </location>
</feature>
<evidence type="ECO:0000256" key="5">
    <source>
        <dbReference type="SAM" id="MobiDB-lite"/>
    </source>
</evidence>
<dbReference type="GO" id="GO:0007030">
    <property type="term" value="P:Golgi organization"/>
    <property type="evidence" value="ECO:0007669"/>
    <property type="project" value="TreeGrafter"/>
</dbReference>